<sequence length="114" mass="13163">MPIIWNPCGKDLAKKHINLFFVLPIKDKTLIGNASINLYRKNEAYASLFIYLRFGNYYVHGCVSTSTDVVTISMDKILKMSMLRAKLLGFGKMKWHQSNEICKEIIKETVFEKV</sequence>
<name>A0A915J8Y6_ROMCU</name>
<dbReference type="WBParaSite" id="nRc.2.0.1.t22929-RA">
    <property type="protein sequence ID" value="nRc.2.0.1.t22929-RA"/>
    <property type="gene ID" value="nRc.2.0.1.g22929"/>
</dbReference>
<reference evidence="2" key="1">
    <citation type="submission" date="2022-11" db="UniProtKB">
        <authorList>
            <consortium name="WormBaseParasite"/>
        </authorList>
    </citation>
    <scope>IDENTIFICATION</scope>
</reference>
<protein>
    <submittedName>
        <fullName evidence="2">Uncharacterized protein</fullName>
    </submittedName>
</protein>
<dbReference type="AlphaFoldDB" id="A0A915J8Y6"/>
<evidence type="ECO:0000313" key="1">
    <source>
        <dbReference type="Proteomes" id="UP000887565"/>
    </source>
</evidence>
<organism evidence="1 2">
    <name type="scientific">Romanomermis culicivorax</name>
    <name type="common">Nematode worm</name>
    <dbReference type="NCBI Taxonomy" id="13658"/>
    <lineage>
        <taxon>Eukaryota</taxon>
        <taxon>Metazoa</taxon>
        <taxon>Ecdysozoa</taxon>
        <taxon>Nematoda</taxon>
        <taxon>Enoplea</taxon>
        <taxon>Dorylaimia</taxon>
        <taxon>Mermithida</taxon>
        <taxon>Mermithoidea</taxon>
        <taxon>Mermithidae</taxon>
        <taxon>Romanomermis</taxon>
    </lineage>
</organism>
<accession>A0A915J8Y6</accession>
<dbReference type="Proteomes" id="UP000887565">
    <property type="component" value="Unplaced"/>
</dbReference>
<proteinExistence type="predicted"/>
<evidence type="ECO:0000313" key="2">
    <source>
        <dbReference type="WBParaSite" id="nRc.2.0.1.t22929-RA"/>
    </source>
</evidence>
<keyword evidence="1" id="KW-1185">Reference proteome</keyword>